<feature type="compositionally biased region" description="Low complexity" evidence="1">
    <location>
        <begin position="114"/>
        <end position="128"/>
    </location>
</feature>
<reference evidence="2" key="1">
    <citation type="submission" date="2021-06" db="EMBL/GenBank/DDBJ databases">
        <title>Genome Sequence of Mortierella hyaline Strain SCG-10, a Cold-Adapted, Nitrate-Reducing Fungus Isolated from Soil in Minnesota, USA.</title>
        <authorList>
            <person name="Aldossari N."/>
        </authorList>
    </citation>
    <scope>NUCLEOTIDE SEQUENCE</scope>
    <source>
        <strain evidence="2">SCG-10</strain>
    </source>
</reference>
<proteinExistence type="predicted"/>
<evidence type="ECO:0000313" key="3">
    <source>
        <dbReference type="Proteomes" id="UP000707451"/>
    </source>
</evidence>
<dbReference type="EMBL" id="JAHRHY010000005">
    <property type="protein sequence ID" value="KAG9069068.1"/>
    <property type="molecule type" value="Genomic_DNA"/>
</dbReference>
<sequence>MAAAIAAAEAAAQRAAEAAAQRAAEAATQRAAEVATQRAAEAAGTATPSPAKGPAPQLPDTSGASGNYLTPGGNWATNKMKMRKRAGLSGEDYISSHYLSMQSLEDTTGNNTPSVKSVSSPSSSGRSPLLERRRGRLYERRSELKEEVVSPNSPEEE</sequence>
<dbReference type="AlphaFoldDB" id="A0A9P8BVA5"/>
<name>A0A9P8BVA5_9FUNG</name>
<feature type="region of interest" description="Disordered" evidence="1">
    <location>
        <begin position="104"/>
        <end position="157"/>
    </location>
</feature>
<dbReference type="OrthoDB" id="10609599at2759"/>
<keyword evidence="3" id="KW-1185">Reference proteome</keyword>
<feature type="compositionally biased region" description="Polar residues" evidence="1">
    <location>
        <begin position="104"/>
        <end position="113"/>
    </location>
</feature>
<accession>A0A9P8BVA5</accession>
<feature type="compositionally biased region" description="Low complexity" evidence="1">
    <location>
        <begin position="12"/>
        <end position="47"/>
    </location>
</feature>
<comment type="caution">
    <text evidence="2">The sequence shown here is derived from an EMBL/GenBank/DDBJ whole genome shotgun (WGS) entry which is preliminary data.</text>
</comment>
<organism evidence="2 3">
    <name type="scientific">Linnemannia hyalina</name>
    <dbReference type="NCBI Taxonomy" id="64524"/>
    <lineage>
        <taxon>Eukaryota</taxon>
        <taxon>Fungi</taxon>
        <taxon>Fungi incertae sedis</taxon>
        <taxon>Mucoromycota</taxon>
        <taxon>Mortierellomycotina</taxon>
        <taxon>Mortierellomycetes</taxon>
        <taxon>Mortierellales</taxon>
        <taxon>Mortierellaceae</taxon>
        <taxon>Linnemannia</taxon>
    </lineage>
</organism>
<feature type="region of interest" description="Disordered" evidence="1">
    <location>
        <begin position="12"/>
        <end position="77"/>
    </location>
</feature>
<feature type="compositionally biased region" description="Basic and acidic residues" evidence="1">
    <location>
        <begin position="129"/>
        <end position="148"/>
    </location>
</feature>
<evidence type="ECO:0000256" key="1">
    <source>
        <dbReference type="SAM" id="MobiDB-lite"/>
    </source>
</evidence>
<feature type="compositionally biased region" description="Polar residues" evidence="1">
    <location>
        <begin position="59"/>
        <end position="68"/>
    </location>
</feature>
<evidence type="ECO:0000313" key="2">
    <source>
        <dbReference type="EMBL" id="KAG9069068.1"/>
    </source>
</evidence>
<gene>
    <name evidence="2" type="ORF">KI688_009959</name>
</gene>
<dbReference type="Proteomes" id="UP000707451">
    <property type="component" value="Unassembled WGS sequence"/>
</dbReference>
<protein>
    <submittedName>
        <fullName evidence="2">Uncharacterized protein</fullName>
    </submittedName>
</protein>